<name>A0AAD5V3F6_9APHY</name>
<dbReference type="InterPro" id="IPR011009">
    <property type="entry name" value="Kinase-like_dom_sf"/>
</dbReference>
<dbReference type="Proteomes" id="UP001212997">
    <property type="component" value="Unassembled WGS sequence"/>
</dbReference>
<dbReference type="Gene3D" id="1.10.510.10">
    <property type="entry name" value="Transferase(Phosphotransferase) domain 1"/>
    <property type="match status" value="1"/>
</dbReference>
<feature type="domain" description="Protein kinase" evidence="1">
    <location>
        <begin position="52"/>
        <end position="331"/>
    </location>
</feature>
<evidence type="ECO:0000259" key="1">
    <source>
        <dbReference type="PROSITE" id="PS50011"/>
    </source>
</evidence>
<protein>
    <recommendedName>
        <fullName evidence="1">Protein kinase domain-containing protein</fullName>
    </recommendedName>
</protein>
<dbReference type="InterPro" id="IPR051681">
    <property type="entry name" value="Ser/Thr_Kinases-Pseudokinases"/>
</dbReference>
<dbReference type="PROSITE" id="PS50011">
    <property type="entry name" value="PROTEIN_KINASE_DOM"/>
    <property type="match status" value="1"/>
</dbReference>
<comment type="caution">
    <text evidence="2">The sequence shown here is derived from an EMBL/GenBank/DDBJ whole genome shotgun (WGS) entry which is preliminary data.</text>
</comment>
<gene>
    <name evidence="2" type="ORF">NLI96_g5192</name>
</gene>
<dbReference type="EMBL" id="JANAWD010000165">
    <property type="protein sequence ID" value="KAJ3485093.1"/>
    <property type="molecule type" value="Genomic_DNA"/>
</dbReference>
<dbReference type="InterPro" id="IPR001245">
    <property type="entry name" value="Ser-Thr/Tyr_kinase_cat_dom"/>
</dbReference>
<keyword evidence="3" id="KW-1185">Reference proteome</keyword>
<sequence>MLTDDSHLEPDVPGPLCAPDSQHVVNHIQKASTLILTGTLPDGFVIKGDLKPPGPEDYGSGGLHDIFRGEYREKLVALKHPRAFGMVRPSDRKRLEDDFRRCSLIAFNMHHENVLEVLGIVDDPAFHGFSLVCPWMEIGDLRNHLDQQTRNGQLSGRKLVRTVNQWLLEIAKGLDYLHEHGVVHGDVRGVNVLLDGNRVAHLTPFGSSVIVSADEFSNPGLQSPIAWIAPELFDPKKFGFSHAIPSLATDVYAFGCTCIELYTSQSPYPRLRDSEILSKVIKGSRPQRPMKQGEAMPDSLWNFARRCWDQHIARRPSISEAVLVLADLADQ</sequence>
<dbReference type="PROSITE" id="PS00109">
    <property type="entry name" value="PROTEIN_KINASE_TYR"/>
    <property type="match status" value="1"/>
</dbReference>
<dbReference type="InterPro" id="IPR008266">
    <property type="entry name" value="Tyr_kinase_AS"/>
</dbReference>
<dbReference type="SUPFAM" id="SSF56112">
    <property type="entry name" value="Protein kinase-like (PK-like)"/>
    <property type="match status" value="1"/>
</dbReference>
<dbReference type="Pfam" id="PF07714">
    <property type="entry name" value="PK_Tyr_Ser-Thr"/>
    <property type="match status" value="1"/>
</dbReference>
<evidence type="ECO:0000313" key="3">
    <source>
        <dbReference type="Proteomes" id="UP001212997"/>
    </source>
</evidence>
<dbReference type="GO" id="GO:0004674">
    <property type="term" value="F:protein serine/threonine kinase activity"/>
    <property type="evidence" value="ECO:0007669"/>
    <property type="project" value="TreeGrafter"/>
</dbReference>
<dbReference type="InterPro" id="IPR000719">
    <property type="entry name" value="Prot_kinase_dom"/>
</dbReference>
<reference evidence="2" key="1">
    <citation type="submission" date="2022-07" db="EMBL/GenBank/DDBJ databases">
        <title>Genome Sequence of Physisporinus lineatus.</title>
        <authorList>
            <person name="Buettner E."/>
        </authorList>
    </citation>
    <scope>NUCLEOTIDE SEQUENCE</scope>
    <source>
        <strain evidence="2">VT162</strain>
    </source>
</reference>
<dbReference type="GO" id="GO:0005524">
    <property type="term" value="F:ATP binding"/>
    <property type="evidence" value="ECO:0007669"/>
    <property type="project" value="InterPro"/>
</dbReference>
<evidence type="ECO:0000313" key="2">
    <source>
        <dbReference type="EMBL" id="KAJ3485093.1"/>
    </source>
</evidence>
<proteinExistence type="predicted"/>
<dbReference type="AlphaFoldDB" id="A0AAD5V3F6"/>
<accession>A0AAD5V3F6</accession>
<dbReference type="PANTHER" id="PTHR44329">
    <property type="entry name" value="SERINE/THREONINE-PROTEIN KINASE TNNI3K-RELATED"/>
    <property type="match status" value="1"/>
</dbReference>
<organism evidence="2 3">
    <name type="scientific">Meripilus lineatus</name>
    <dbReference type="NCBI Taxonomy" id="2056292"/>
    <lineage>
        <taxon>Eukaryota</taxon>
        <taxon>Fungi</taxon>
        <taxon>Dikarya</taxon>
        <taxon>Basidiomycota</taxon>
        <taxon>Agaricomycotina</taxon>
        <taxon>Agaricomycetes</taxon>
        <taxon>Polyporales</taxon>
        <taxon>Meripilaceae</taxon>
        <taxon>Meripilus</taxon>
    </lineage>
</organism>